<dbReference type="SUPFAM" id="SSF53098">
    <property type="entry name" value="Ribonuclease H-like"/>
    <property type="match status" value="1"/>
</dbReference>
<dbReference type="InterPro" id="IPR012337">
    <property type="entry name" value="RNaseH-like_sf"/>
</dbReference>
<comment type="caution">
    <text evidence="2">The sequence shown here is derived from an EMBL/GenBank/DDBJ whole genome shotgun (WGS) entry which is preliminary data.</text>
</comment>
<name>A0ABW8SVD9_9CLOT</name>
<evidence type="ECO:0000259" key="1">
    <source>
        <dbReference type="Pfam" id="PF13333"/>
    </source>
</evidence>
<dbReference type="PANTHER" id="PTHR46889:SF4">
    <property type="entry name" value="TRANSPOSASE INSO FOR INSERTION SEQUENCE ELEMENT IS911B-RELATED"/>
    <property type="match status" value="1"/>
</dbReference>
<dbReference type="InterPro" id="IPR001584">
    <property type="entry name" value="Integrase_cat-core"/>
</dbReference>
<dbReference type="Proteomes" id="UP001623660">
    <property type="component" value="Unassembled WGS sequence"/>
</dbReference>
<proteinExistence type="predicted"/>
<dbReference type="InterPro" id="IPR050900">
    <property type="entry name" value="Transposase_IS3/IS150/IS904"/>
</dbReference>
<reference evidence="2 3" key="1">
    <citation type="submission" date="2024-11" db="EMBL/GenBank/DDBJ databases">
        <authorList>
            <person name="Heng Y.C."/>
            <person name="Lim A.C.H."/>
            <person name="Lee J.K.Y."/>
            <person name="Kittelmann S."/>
        </authorList>
    </citation>
    <scope>NUCLEOTIDE SEQUENCE [LARGE SCALE GENOMIC DNA]</scope>
    <source>
        <strain evidence="2 3">WILCCON 0269</strain>
    </source>
</reference>
<dbReference type="PANTHER" id="PTHR46889">
    <property type="entry name" value="TRANSPOSASE INSF FOR INSERTION SEQUENCE IS3B-RELATED"/>
    <property type="match status" value="1"/>
</dbReference>
<evidence type="ECO:0000313" key="2">
    <source>
        <dbReference type="EMBL" id="MFL0198848.1"/>
    </source>
</evidence>
<dbReference type="Pfam" id="PF13333">
    <property type="entry name" value="rve_2"/>
    <property type="match status" value="1"/>
</dbReference>
<organism evidence="2 3">
    <name type="scientific">Candidatus Clostridium eludens</name>
    <dbReference type="NCBI Taxonomy" id="3381663"/>
    <lineage>
        <taxon>Bacteria</taxon>
        <taxon>Bacillati</taxon>
        <taxon>Bacillota</taxon>
        <taxon>Clostridia</taxon>
        <taxon>Eubacteriales</taxon>
        <taxon>Clostridiaceae</taxon>
        <taxon>Clostridium</taxon>
    </lineage>
</organism>
<dbReference type="RefSeq" id="WP_406794960.1">
    <property type="nucleotide sequence ID" value="NZ_JBJHZX010000107.1"/>
</dbReference>
<evidence type="ECO:0000313" key="3">
    <source>
        <dbReference type="Proteomes" id="UP001623660"/>
    </source>
</evidence>
<sequence length="76" mass="9119">MTQSMSRVARCIDNGPMEGFWGLMKREMYYTRKYQTKEELIKAIDSYMNYYTNQRPQRKLGVLTPMEYHEKLLLAA</sequence>
<gene>
    <name evidence="2" type="ORF">ACJDU8_25340</name>
</gene>
<feature type="domain" description="Integrase catalytic" evidence="1">
    <location>
        <begin position="18"/>
        <end position="73"/>
    </location>
</feature>
<keyword evidence="3" id="KW-1185">Reference proteome</keyword>
<dbReference type="EMBL" id="JBJHZX010000107">
    <property type="protein sequence ID" value="MFL0198848.1"/>
    <property type="molecule type" value="Genomic_DNA"/>
</dbReference>
<protein>
    <submittedName>
        <fullName evidence="2">IS3 family transposase</fullName>
    </submittedName>
</protein>
<accession>A0ABW8SVD9</accession>